<protein>
    <submittedName>
        <fullName evidence="1">Uncharacterized protein</fullName>
    </submittedName>
</protein>
<dbReference type="EMBL" id="VSSQ01039942">
    <property type="protein sequence ID" value="MPM93094.1"/>
    <property type="molecule type" value="Genomic_DNA"/>
</dbReference>
<comment type="caution">
    <text evidence="1">The sequence shown here is derived from an EMBL/GenBank/DDBJ whole genome shotgun (WGS) entry which is preliminary data.</text>
</comment>
<reference evidence="1" key="1">
    <citation type="submission" date="2019-08" db="EMBL/GenBank/DDBJ databases">
        <authorList>
            <person name="Kucharzyk K."/>
            <person name="Murdoch R.W."/>
            <person name="Higgins S."/>
            <person name="Loffler F."/>
        </authorList>
    </citation>
    <scope>NUCLEOTIDE SEQUENCE</scope>
</reference>
<gene>
    <name evidence="1" type="ORF">SDC9_140230</name>
</gene>
<sequence>MSLNPIFGFEEIGIVIHRLALAKIIKRLCDKVLGKLRCRNAINREVIRIRHRHIRRNLNRKLLHPRWQRFFHTLRYAERATQRPAFRRAGRQRRRCNHLLRVPAHILPARGVSSAAGGQHAAQQRASKQHNDRFFQPVSLAFRFRKLWLRLSGDNDSRKTLSSPHRMVNEL</sequence>
<name>A0A645DU96_9ZZZZ</name>
<evidence type="ECO:0000313" key="1">
    <source>
        <dbReference type="EMBL" id="MPM93094.1"/>
    </source>
</evidence>
<accession>A0A645DU96</accession>
<proteinExistence type="predicted"/>
<dbReference type="AlphaFoldDB" id="A0A645DU96"/>
<organism evidence="1">
    <name type="scientific">bioreactor metagenome</name>
    <dbReference type="NCBI Taxonomy" id="1076179"/>
    <lineage>
        <taxon>unclassified sequences</taxon>
        <taxon>metagenomes</taxon>
        <taxon>ecological metagenomes</taxon>
    </lineage>
</organism>